<feature type="region of interest" description="Disordered" evidence="1">
    <location>
        <begin position="36"/>
        <end position="60"/>
    </location>
</feature>
<organism evidence="2 3">
    <name type="scientific">Oryza meyeriana var. granulata</name>
    <dbReference type="NCBI Taxonomy" id="110450"/>
    <lineage>
        <taxon>Eukaryota</taxon>
        <taxon>Viridiplantae</taxon>
        <taxon>Streptophyta</taxon>
        <taxon>Embryophyta</taxon>
        <taxon>Tracheophyta</taxon>
        <taxon>Spermatophyta</taxon>
        <taxon>Magnoliopsida</taxon>
        <taxon>Liliopsida</taxon>
        <taxon>Poales</taxon>
        <taxon>Poaceae</taxon>
        <taxon>BOP clade</taxon>
        <taxon>Oryzoideae</taxon>
        <taxon>Oryzeae</taxon>
        <taxon>Oryzinae</taxon>
        <taxon>Oryza</taxon>
        <taxon>Oryza meyeriana</taxon>
    </lineage>
</organism>
<keyword evidence="3" id="KW-1185">Reference proteome</keyword>
<sequence>MACSMQVVQMVTTDEVARRHRLGKCTGGVTVVGRRSRLSGLGGGSQQHKHKRQRGGGRGGAYREVVMKVAMEAVDMQRKVSKPMQWSVSLLRMSRAATAEECLAPNSTTTEDGLTPNSIAAQDRLGRDREED</sequence>
<comment type="caution">
    <text evidence="2">The sequence shown here is derived from an EMBL/GenBank/DDBJ whole genome shotgun (WGS) entry which is preliminary data.</text>
</comment>
<evidence type="ECO:0000313" key="2">
    <source>
        <dbReference type="EMBL" id="KAF0925344.1"/>
    </source>
</evidence>
<dbReference type="AlphaFoldDB" id="A0A6G1ELM8"/>
<feature type="compositionally biased region" description="Polar residues" evidence="1">
    <location>
        <begin position="105"/>
        <end position="120"/>
    </location>
</feature>
<dbReference type="EMBL" id="SPHZ02000003">
    <property type="protein sequence ID" value="KAF0925344.1"/>
    <property type="molecule type" value="Genomic_DNA"/>
</dbReference>
<evidence type="ECO:0000256" key="1">
    <source>
        <dbReference type="SAM" id="MobiDB-lite"/>
    </source>
</evidence>
<gene>
    <name evidence="2" type="ORF">E2562_016035</name>
</gene>
<feature type="region of interest" description="Disordered" evidence="1">
    <location>
        <begin position="102"/>
        <end position="132"/>
    </location>
</feature>
<accession>A0A6G1ELM8</accession>
<evidence type="ECO:0000313" key="3">
    <source>
        <dbReference type="Proteomes" id="UP000479710"/>
    </source>
</evidence>
<proteinExistence type="predicted"/>
<dbReference type="Proteomes" id="UP000479710">
    <property type="component" value="Unassembled WGS sequence"/>
</dbReference>
<protein>
    <submittedName>
        <fullName evidence="2">Uncharacterized protein</fullName>
    </submittedName>
</protein>
<reference evidence="2 3" key="1">
    <citation type="submission" date="2019-11" db="EMBL/GenBank/DDBJ databases">
        <title>Whole genome sequence of Oryza granulata.</title>
        <authorList>
            <person name="Li W."/>
        </authorList>
    </citation>
    <scope>NUCLEOTIDE SEQUENCE [LARGE SCALE GENOMIC DNA]</scope>
    <source>
        <strain evidence="3">cv. Menghai</strain>
        <tissue evidence="2">Leaf</tissue>
    </source>
</reference>
<name>A0A6G1ELM8_9ORYZ</name>